<dbReference type="RefSeq" id="YP_004324855.1">
    <property type="nucleotide sequence ID" value="NC_015290.1"/>
</dbReference>
<evidence type="ECO:0000313" key="2">
    <source>
        <dbReference type="Proteomes" id="UP000006532"/>
    </source>
</evidence>
<evidence type="ECO:0000313" key="1">
    <source>
        <dbReference type="EMBL" id="ADO99079.1"/>
    </source>
</evidence>
<proteinExistence type="predicted"/>
<gene>
    <name evidence="1" type="ORF">PSSM7_024</name>
</gene>
<reference evidence="1 2" key="1">
    <citation type="journal article" date="2010" name="Environ. Microbiol.">
        <title>Genomic analysis of oceanic cyanobacterial myoviruses compared with T4-like myoviruses from diverse hosts and environments.</title>
        <authorList>
            <person name="Sullivan M.B."/>
            <person name="Huang K.H."/>
            <person name="Ignacio-Espinoza J.C."/>
            <person name="Berlin A.M."/>
            <person name="Kelly L."/>
            <person name="Weigele P.R."/>
            <person name="DeFrancesco A.S."/>
            <person name="Kern S.E."/>
            <person name="Thompson L.R."/>
            <person name="Young S."/>
            <person name="Yandava C."/>
            <person name="Fu R."/>
            <person name="Krastins B."/>
            <person name="Chase M."/>
            <person name="Sarracino D."/>
            <person name="Osburne M.S."/>
            <person name="Henn M.R."/>
            <person name="Chisholm S.W."/>
        </authorList>
    </citation>
    <scope>NUCLEOTIDE SEQUENCE [LARGE SCALE GENOMIC DNA]</scope>
    <source>
        <strain evidence="1">NATL1A-15</strain>
    </source>
</reference>
<dbReference type="EMBL" id="GU071103">
    <property type="protein sequence ID" value="ADO99079.1"/>
    <property type="molecule type" value="Genomic_DNA"/>
</dbReference>
<dbReference type="KEGG" id="vg:10329581"/>
<dbReference type="OrthoDB" id="35120at10239"/>
<dbReference type="Proteomes" id="UP000006532">
    <property type="component" value="Segment"/>
</dbReference>
<dbReference type="GeneID" id="10329581"/>
<accession>E3SNE2</accession>
<name>E3SNE2_9CAUD</name>
<keyword evidence="2" id="KW-1185">Reference proteome</keyword>
<organism evidence="1 2">
    <name type="scientific">Prochlorococcus phage P-SSM7</name>
    <dbReference type="NCBI Taxonomy" id="445688"/>
    <lineage>
        <taxon>Viruses</taxon>
        <taxon>Duplodnaviria</taxon>
        <taxon>Heunggongvirae</taxon>
        <taxon>Uroviricota</taxon>
        <taxon>Caudoviricetes</taxon>
        <taxon>Pantevenvirales</taxon>
        <taxon>Kyanoviridae</taxon>
        <taxon>Palaemonvirus</taxon>
        <taxon>Palaemonvirus pssm7</taxon>
    </lineage>
</organism>
<sequence length="187" mass="19533">MKKLLMPLMAATMLVPSMTLASSIRPGSRVTHGSLNSQVKSRSPLCKDAEEKFTQECEITIDETGVKGPVGHITTVVQWKTEEQDFSVGGAAVGAVAGTGAGMLVGLGSCAFTGPFCLLTAPAIMSTGTMVGGGAGGNRSGRFFTILGDDAQGNRLIQEFKYGYGKDVKKASKLLLKTTKLAEGEVR</sequence>
<protein>
    <submittedName>
        <fullName evidence="1">Uncharacterized protein</fullName>
    </submittedName>
</protein>